<sequence>MIHLICFYDYIIRGGRIFFLYSVVKAAPSKIIAFSSSGTE</sequence>
<dbReference type="AlphaFoldDB" id="A0A078JV30"/>
<dbReference type="Gramene" id="CDY70674">
    <property type="protein sequence ID" value="CDY70674"/>
    <property type="gene ID" value="GSBRNA2T00005292001"/>
</dbReference>
<dbReference type="EMBL" id="HG994370">
    <property type="protein sequence ID" value="CAF2053865.1"/>
    <property type="molecule type" value="Genomic_DNA"/>
</dbReference>
<reference evidence="2" key="1">
    <citation type="journal article" date="2014" name="Science">
        <title>Plant genetics. Early allopolyploid evolution in the post-Neolithic Brassica napus oilseed genome.</title>
        <authorList>
            <person name="Chalhoub B."/>
            <person name="Denoeud F."/>
            <person name="Liu S."/>
            <person name="Parkin I.A."/>
            <person name="Tang H."/>
            <person name="Wang X."/>
            <person name="Chiquet J."/>
            <person name="Belcram H."/>
            <person name="Tong C."/>
            <person name="Samans B."/>
            <person name="Correa M."/>
            <person name="Da Silva C."/>
            <person name="Just J."/>
            <person name="Falentin C."/>
            <person name="Koh C.S."/>
            <person name="Le Clainche I."/>
            <person name="Bernard M."/>
            <person name="Bento P."/>
            <person name="Noel B."/>
            <person name="Labadie K."/>
            <person name="Alberti A."/>
            <person name="Charles M."/>
            <person name="Arnaud D."/>
            <person name="Guo H."/>
            <person name="Daviaud C."/>
            <person name="Alamery S."/>
            <person name="Jabbari K."/>
            <person name="Zhao M."/>
            <person name="Edger P.P."/>
            <person name="Chelaifa H."/>
            <person name="Tack D."/>
            <person name="Lassalle G."/>
            <person name="Mestiri I."/>
            <person name="Schnel N."/>
            <person name="Le Paslier M.C."/>
            <person name="Fan G."/>
            <person name="Renault V."/>
            <person name="Bayer P.E."/>
            <person name="Golicz A.A."/>
            <person name="Manoli S."/>
            <person name="Lee T.H."/>
            <person name="Thi V.H."/>
            <person name="Chalabi S."/>
            <person name="Hu Q."/>
            <person name="Fan C."/>
            <person name="Tollenaere R."/>
            <person name="Lu Y."/>
            <person name="Battail C."/>
            <person name="Shen J."/>
            <person name="Sidebottom C.H."/>
            <person name="Wang X."/>
            <person name="Canaguier A."/>
            <person name="Chauveau A."/>
            <person name="Berard A."/>
            <person name="Deniot G."/>
            <person name="Guan M."/>
            <person name="Liu Z."/>
            <person name="Sun F."/>
            <person name="Lim Y.P."/>
            <person name="Lyons E."/>
            <person name="Town C.D."/>
            <person name="Bancroft I."/>
            <person name="Wang X."/>
            <person name="Meng J."/>
            <person name="Ma J."/>
            <person name="Pires J.C."/>
            <person name="King G.J."/>
            <person name="Brunel D."/>
            <person name="Delourme R."/>
            <person name="Renard M."/>
            <person name="Aury J.M."/>
            <person name="Adams K.L."/>
            <person name="Batley J."/>
            <person name="Snowdon R.J."/>
            <person name="Tost J."/>
            <person name="Edwards D."/>
            <person name="Zhou Y."/>
            <person name="Hua W."/>
            <person name="Sharpe A.G."/>
            <person name="Paterson A.H."/>
            <person name="Guan C."/>
            <person name="Wincker P."/>
        </authorList>
    </citation>
    <scope>NUCLEOTIDE SEQUENCE [LARGE SCALE GENOMIC DNA]</scope>
</reference>
<organism evidence="2">
    <name type="scientific">Brassica napus</name>
    <name type="common">Rape</name>
    <dbReference type="NCBI Taxonomy" id="3708"/>
    <lineage>
        <taxon>Eukaryota</taxon>
        <taxon>Viridiplantae</taxon>
        <taxon>Streptophyta</taxon>
        <taxon>Embryophyta</taxon>
        <taxon>Tracheophyta</taxon>
        <taxon>Spermatophyta</taxon>
        <taxon>Magnoliopsida</taxon>
        <taxon>eudicotyledons</taxon>
        <taxon>Gunneridae</taxon>
        <taxon>Pentapetalae</taxon>
        <taxon>rosids</taxon>
        <taxon>malvids</taxon>
        <taxon>Brassicales</taxon>
        <taxon>Brassicaceae</taxon>
        <taxon>Brassiceae</taxon>
        <taxon>Brassica</taxon>
    </lineage>
</organism>
<dbReference type="PaxDb" id="3708-A0A078JV30"/>
<reference evidence="2" key="2">
    <citation type="submission" date="2014-06" db="EMBL/GenBank/DDBJ databases">
        <authorList>
            <person name="Genoscope - CEA"/>
        </authorList>
    </citation>
    <scope>NUCLEOTIDE SEQUENCE</scope>
</reference>
<evidence type="ECO:0000313" key="1">
    <source>
        <dbReference type="EMBL" id="CAF2053865.1"/>
    </source>
</evidence>
<dbReference type="Proteomes" id="UP001295469">
    <property type="component" value="Chromosome C06"/>
</dbReference>
<feature type="non-terminal residue" evidence="2">
    <location>
        <position position="40"/>
    </location>
</feature>
<protein>
    <submittedName>
        <fullName evidence="1">(rape) hypothetical protein</fullName>
    </submittedName>
    <submittedName>
        <fullName evidence="2">BnaCnng69320D protein</fullName>
    </submittedName>
</protein>
<reference evidence="1" key="3">
    <citation type="submission" date="2021-01" db="EMBL/GenBank/DDBJ databases">
        <authorList>
            <consortium name="Genoscope - CEA"/>
            <person name="William W."/>
        </authorList>
    </citation>
    <scope>NUCLEOTIDE SEQUENCE</scope>
</reference>
<evidence type="ECO:0000313" key="2">
    <source>
        <dbReference type="EMBL" id="CDY70674.1"/>
    </source>
</evidence>
<proteinExistence type="predicted"/>
<dbReference type="EMBL" id="LK042905">
    <property type="protein sequence ID" value="CDY70674.1"/>
    <property type="molecule type" value="Genomic_DNA"/>
</dbReference>
<name>A0A078JV30_BRANA</name>
<accession>A0A078JV30</accession>
<gene>
    <name evidence="2" type="primary">BnaCnng69320D</name>
    <name evidence="1" type="ORF">DARMORV10_C06P01240.1</name>
    <name evidence="2" type="ORF">GSBRNA2T00005292001</name>
</gene>